<name>A0ACB8VUS7_9TELE</name>
<reference evidence="1" key="1">
    <citation type="submission" date="2022-04" db="EMBL/GenBank/DDBJ databases">
        <title>Jade perch genome.</title>
        <authorList>
            <person name="Chao B."/>
        </authorList>
    </citation>
    <scope>NUCLEOTIDE SEQUENCE</scope>
    <source>
        <strain evidence="1">CB-2022</strain>
    </source>
</reference>
<proteinExistence type="predicted"/>
<dbReference type="EMBL" id="CM041547">
    <property type="protein sequence ID" value="KAI3359264.1"/>
    <property type="molecule type" value="Genomic_DNA"/>
</dbReference>
<evidence type="ECO:0000313" key="1">
    <source>
        <dbReference type="EMBL" id="KAI3359264.1"/>
    </source>
</evidence>
<dbReference type="Proteomes" id="UP000831701">
    <property type="component" value="Chromosome 17"/>
</dbReference>
<comment type="caution">
    <text evidence="1">The sequence shown here is derived from an EMBL/GenBank/DDBJ whole genome shotgun (WGS) entry which is preliminary data.</text>
</comment>
<accession>A0ACB8VUS7</accession>
<gene>
    <name evidence="1" type="ORF">L3Q82_002780</name>
</gene>
<organism evidence="1 2">
    <name type="scientific">Scortum barcoo</name>
    <name type="common">barcoo grunter</name>
    <dbReference type="NCBI Taxonomy" id="214431"/>
    <lineage>
        <taxon>Eukaryota</taxon>
        <taxon>Metazoa</taxon>
        <taxon>Chordata</taxon>
        <taxon>Craniata</taxon>
        <taxon>Vertebrata</taxon>
        <taxon>Euteleostomi</taxon>
        <taxon>Actinopterygii</taxon>
        <taxon>Neopterygii</taxon>
        <taxon>Teleostei</taxon>
        <taxon>Neoteleostei</taxon>
        <taxon>Acanthomorphata</taxon>
        <taxon>Eupercaria</taxon>
        <taxon>Centrarchiformes</taxon>
        <taxon>Terapontoidei</taxon>
        <taxon>Terapontidae</taxon>
        <taxon>Scortum</taxon>
    </lineage>
</organism>
<keyword evidence="2" id="KW-1185">Reference proteome</keyword>
<evidence type="ECO:0000313" key="2">
    <source>
        <dbReference type="Proteomes" id="UP000831701"/>
    </source>
</evidence>
<sequence>MNSRDRRKRLIIMDFSDSVHDKDRDLQFVRNYEPHNDELQHLRILLYGPVGSGKSSFINSVDSVLQGRITVRASADTMSHVSFTGKMRNVRLAACDMGIPQLAILTKIDEACPEVKKDVRNVYKSKKLKGKYRTYKIQKGGPGTFYPFVFNDIMGLAKDDGRGVHVEDIKLAMKGHVKDGIPQLAILTKIDEACLEVKKDVRNVYKSKFLKEKEVEHLEGWCRQNNLCINVKKTKEMIVDFRRGRHLPSPLYIGGTAVEVVSSFSLELTEIQKGGPGTFFPFVFSDIMGLERETDRGVGVEDIILALKGHVKDGYKVGHYPKFMTIGEGGNVD</sequence>
<protein>
    <submittedName>
        <fullName evidence="1">Uncharacterized protein</fullName>
    </submittedName>
</protein>